<accession>A8P514</accession>
<dbReference type="PANTHER" id="PTHR23189">
    <property type="entry name" value="RNA RECOGNITION MOTIF-CONTAINING"/>
    <property type="match status" value="1"/>
</dbReference>
<feature type="compositionally biased region" description="Basic and acidic residues" evidence="3">
    <location>
        <begin position="107"/>
        <end position="128"/>
    </location>
</feature>
<feature type="compositionally biased region" description="Basic and acidic residues" evidence="3">
    <location>
        <begin position="54"/>
        <end position="64"/>
    </location>
</feature>
<dbReference type="GO" id="GO:0003723">
    <property type="term" value="F:RNA binding"/>
    <property type="evidence" value="ECO:0007669"/>
    <property type="project" value="UniProtKB-UniRule"/>
</dbReference>
<protein>
    <submittedName>
        <fullName evidence="5">RNA recognition motif domain containing protein</fullName>
    </submittedName>
</protein>
<feature type="domain" description="RRM" evidence="4">
    <location>
        <begin position="237"/>
        <end position="317"/>
    </location>
</feature>
<feature type="compositionally biased region" description="Low complexity" evidence="3">
    <location>
        <begin position="158"/>
        <end position="172"/>
    </location>
</feature>
<name>A8P514_BRUMA</name>
<feature type="region of interest" description="Disordered" evidence="3">
    <location>
        <begin position="32"/>
        <end position="75"/>
    </location>
</feature>
<dbReference type="PROSITE" id="PS50102">
    <property type="entry name" value="RRM"/>
    <property type="match status" value="2"/>
</dbReference>
<evidence type="ECO:0000256" key="1">
    <source>
        <dbReference type="ARBA" id="ARBA00022884"/>
    </source>
</evidence>
<dbReference type="EMBL" id="DS238694">
    <property type="protein sequence ID" value="EDP36375.1"/>
    <property type="molecule type" value="Genomic_DNA"/>
</dbReference>
<dbReference type="SUPFAM" id="SSF54928">
    <property type="entry name" value="RNA-binding domain, RBD"/>
    <property type="match status" value="2"/>
</dbReference>
<reference evidence="5" key="1">
    <citation type="journal article" date="2007" name="Science">
        <title>Draft genome of the filarial nematode parasite Brugia malayi.</title>
        <authorList>
            <person name="Ghedin E."/>
            <person name="Wang S."/>
            <person name="Spiro D."/>
            <person name="Caler E."/>
            <person name="Zhao Q."/>
            <person name="Crabtree J."/>
            <person name="Allen J.E."/>
            <person name="Delcher A.L."/>
            <person name="Guiliano D.B."/>
            <person name="Miranda-Saavedra D."/>
            <person name="Angiuoli S.V."/>
            <person name="Creasy T."/>
            <person name="Amedeo P."/>
            <person name="Haas B."/>
            <person name="El-Sayed N.M."/>
            <person name="Wortman J.R."/>
            <person name="Feldblyum T."/>
            <person name="Tallon L."/>
            <person name="Schatz M."/>
            <person name="Shumway M."/>
            <person name="Koo H."/>
            <person name="Salzberg S.L."/>
            <person name="Schobel S."/>
            <person name="Pertea M."/>
            <person name="Pop M."/>
            <person name="White O."/>
            <person name="Barton G.J."/>
            <person name="Carlow C.K."/>
            <person name="Crawford M.J."/>
            <person name="Daub J."/>
            <person name="Dimmic M.W."/>
            <person name="Estes C.F."/>
            <person name="Foster J.M."/>
            <person name="Ganatra M."/>
            <person name="Gregory W.F."/>
            <person name="Johnson N.M."/>
            <person name="Jin J."/>
            <person name="Komuniecki R."/>
            <person name="Korf I."/>
            <person name="Kumar S."/>
            <person name="Laney S."/>
            <person name="Li B.W."/>
            <person name="Li W."/>
            <person name="Lindblom T.H."/>
            <person name="Lustigman S."/>
            <person name="Ma D."/>
            <person name="Maina C.V."/>
            <person name="Martin D.M."/>
            <person name="McCarter J.P."/>
            <person name="McReynolds L."/>
            <person name="Mitreva M."/>
            <person name="Nutman T.B."/>
            <person name="Parkinson J."/>
            <person name="Peregrin-Alvarez J.M."/>
            <person name="Poole C."/>
            <person name="Ren Q."/>
            <person name="Saunders L."/>
            <person name="Sluder A.E."/>
            <person name="Smith K."/>
            <person name="Stanke M."/>
            <person name="Unnasch T.R."/>
            <person name="Ware J."/>
            <person name="Wei A.D."/>
            <person name="Weil G."/>
            <person name="Williams D.J."/>
            <person name="Zhang Y."/>
            <person name="Williams S.A."/>
            <person name="Fraser-Liggett C."/>
            <person name="Slatko B."/>
            <person name="Blaxter M.L."/>
            <person name="Scott A.L."/>
        </authorList>
    </citation>
    <scope>NUCLEOTIDE SEQUENCE [LARGE SCALE GENOMIC DNA]</scope>
</reference>
<feature type="compositionally biased region" description="Polar residues" evidence="3">
    <location>
        <begin position="32"/>
        <end position="46"/>
    </location>
</feature>
<evidence type="ECO:0000256" key="3">
    <source>
        <dbReference type="SAM" id="MobiDB-lite"/>
    </source>
</evidence>
<dbReference type="InterPro" id="IPR035979">
    <property type="entry name" value="RBD_domain_sf"/>
</dbReference>
<dbReference type="InterPro" id="IPR012677">
    <property type="entry name" value="Nucleotide-bd_a/b_plait_sf"/>
</dbReference>
<dbReference type="InterPro" id="IPR000504">
    <property type="entry name" value="RRM_dom"/>
</dbReference>
<dbReference type="Gene3D" id="3.30.70.330">
    <property type="match status" value="2"/>
</dbReference>
<evidence type="ECO:0000313" key="5">
    <source>
        <dbReference type="EMBL" id="EDP36375.1"/>
    </source>
</evidence>
<evidence type="ECO:0000256" key="2">
    <source>
        <dbReference type="PROSITE-ProRule" id="PRU00176"/>
    </source>
</evidence>
<keyword evidence="1 2" id="KW-0694">RNA-binding</keyword>
<evidence type="ECO:0000259" key="4">
    <source>
        <dbReference type="PROSITE" id="PS50102"/>
    </source>
</evidence>
<gene>
    <name evidence="5" type="ORF">Bm1_16575</name>
</gene>
<dbReference type="Pfam" id="PF00076">
    <property type="entry name" value="RRM_1"/>
    <property type="match status" value="1"/>
</dbReference>
<dbReference type="SMART" id="SM00360">
    <property type="entry name" value="RRM"/>
    <property type="match status" value="2"/>
</dbReference>
<dbReference type="AlphaFoldDB" id="A8P514"/>
<sequence>MMILHFPFSLTGSRHSLTGSCGCGLVNPTTPSNAAGLGSPQNARNASSGSTTTDSHRRSSDHHSPNSSSSKQIQKERQVICAVTPDYCVHLCDKMISQHRLSSSRRQSRERERDRERGNSSRTDERSQRSRISGSNDRRTGAGGGDSRTSRRSRHSPRASASSDSSRDSGSPSPFQFLLFSGSSGHHHYASNTHTVQSTIIKPGASGSRRNDTNACNELPASCGNHDSLSSASQGFQGIYVSNLPSSRTEGFLRDGLTNFFKKFGKVVHIMFETESGPNFVEQRRALVIFQRLLDADKLKDVHHLFGLRLKIRFASHTAVTEAYSTYLTTNGQACTWLQECLSSQDAASTSGSSVVDALANRASRTLYVGGLERRTTDDSLRSRFSCFGHILETEVKNWESPSPFAFIQFADIHSVVCAINAHVQTAHSSSAKSKLKKLMHIIATLASFYPDVVA</sequence>
<feature type="domain" description="RRM" evidence="4">
    <location>
        <begin position="365"/>
        <end position="429"/>
    </location>
</feature>
<feature type="region of interest" description="Disordered" evidence="3">
    <location>
        <begin position="99"/>
        <end position="172"/>
    </location>
</feature>
<proteinExistence type="predicted"/>
<organism evidence="5">
    <name type="scientific">Brugia malayi</name>
    <name type="common">Filarial nematode worm</name>
    <dbReference type="NCBI Taxonomy" id="6279"/>
    <lineage>
        <taxon>Eukaryota</taxon>
        <taxon>Metazoa</taxon>
        <taxon>Ecdysozoa</taxon>
        <taxon>Nematoda</taxon>
        <taxon>Chromadorea</taxon>
        <taxon>Rhabditida</taxon>
        <taxon>Spirurina</taxon>
        <taxon>Spiruromorpha</taxon>
        <taxon>Filarioidea</taxon>
        <taxon>Onchocercidae</taxon>
        <taxon>Brugia</taxon>
    </lineage>
</organism>